<organism evidence="2 3">
    <name type="scientific">Littorina saxatilis</name>
    <dbReference type="NCBI Taxonomy" id="31220"/>
    <lineage>
        <taxon>Eukaryota</taxon>
        <taxon>Metazoa</taxon>
        <taxon>Spiralia</taxon>
        <taxon>Lophotrochozoa</taxon>
        <taxon>Mollusca</taxon>
        <taxon>Gastropoda</taxon>
        <taxon>Caenogastropoda</taxon>
        <taxon>Littorinimorpha</taxon>
        <taxon>Littorinoidea</taxon>
        <taxon>Littorinidae</taxon>
        <taxon>Littorina</taxon>
    </lineage>
</organism>
<feature type="transmembrane region" description="Helical" evidence="1">
    <location>
        <begin position="17"/>
        <end position="42"/>
    </location>
</feature>
<dbReference type="EMBL" id="JBAMIC010000010">
    <property type="protein sequence ID" value="KAK7101595.1"/>
    <property type="molecule type" value="Genomic_DNA"/>
</dbReference>
<keyword evidence="1" id="KW-1133">Transmembrane helix</keyword>
<gene>
    <name evidence="2" type="ORF">V1264_019953</name>
</gene>
<name>A0AAN9B924_9CAEN</name>
<proteinExistence type="predicted"/>
<evidence type="ECO:0000256" key="1">
    <source>
        <dbReference type="SAM" id="Phobius"/>
    </source>
</evidence>
<evidence type="ECO:0000313" key="2">
    <source>
        <dbReference type="EMBL" id="KAK7101595.1"/>
    </source>
</evidence>
<dbReference type="Proteomes" id="UP001374579">
    <property type="component" value="Unassembled WGS sequence"/>
</dbReference>
<keyword evidence="1" id="KW-0812">Transmembrane</keyword>
<keyword evidence="1" id="KW-0472">Membrane</keyword>
<dbReference type="AlphaFoldDB" id="A0AAN9B924"/>
<evidence type="ECO:0008006" key="4">
    <source>
        <dbReference type="Google" id="ProtNLM"/>
    </source>
</evidence>
<comment type="caution">
    <text evidence="2">The sequence shown here is derived from an EMBL/GenBank/DDBJ whole genome shotgun (WGS) entry which is preliminary data.</text>
</comment>
<protein>
    <recommendedName>
        <fullName evidence="4">Transmembrane protein</fullName>
    </recommendedName>
</protein>
<accession>A0AAN9B924</accession>
<reference evidence="2 3" key="1">
    <citation type="submission" date="2024-02" db="EMBL/GenBank/DDBJ databases">
        <title>Chromosome-scale genome assembly of the rough periwinkle Littorina saxatilis.</title>
        <authorList>
            <person name="De Jode A."/>
            <person name="Faria R."/>
            <person name="Formenti G."/>
            <person name="Sims Y."/>
            <person name="Smith T.P."/>
            <person name="Tracey A."/>
            <person name="Wood J.M.D."/>
            <person name="Zagrodzka Z.B."/>
            <person name="Johannesson K."/>
            <person name="Butlin R.K."/>
            <person name="Leder E.H."/>
        </authorList>
    </citation>
    <scope>NUCLEOTIDE SEQUENCE [LARGE SCALE GENOMIC DNA]</scope>
    <source>
        <strain evidence="2">Snail1</strain>
        <tissue evidence="2">Muscle</tissue>
    </source>
</reference>
<keyword evidence="3" id="KW-1185">Reference proteome</keyword>
<sequence>MGLLDELAEESCCGKKCFVVTVVALFLFVIFVSLPAGAFLIIHGNRKHLLAFQLGGALVVSIPVVVALIFCLILCLRRKSSSRKLNFSTASAQI</sequence>
<evidence type="ECO:0000313" key="3">
    <source>
        <dbReference type="Proteomes" id="UP001374579"/>
    </source>
</evidence>
<feature type="transmembrane region" description="Helical" evidence="1">
    <location>
        <begin position="54"/>
        <end position="76"/>
    </location>
</feature>